<sequence>MGVHGERVLVHNELTKGQLFVFTSDTGKEKVDLCLRLLEKFRGDGNVDFAELTSQRQSIFNFA</sequence>
<name>M4B6F8_HYAAE</name>
<organism evidence="1 2">
    <name type="scientific">Hyaloperonospora arabidopsidis (strain Emoy2)</name>
    <name type="common">Downy mildew agent</name>
    <name type="synonym">Peronospora arabidopsidis</name>
    <dbReference type="NCBI Taxonomy" id="559515"/>
    <lineage>
        <taxon>Eukaryota</taxon>
        <taxon>Sar</taxon>
        <taxon>Stramenopiles</taxon>
        <taxon>Oomycota</taxon>
        <taxon>Peronosporomycetes</taxon>
        <taxon>Peronosporales</taxon>
        <taxon>Peronosporaceae</taxon>
        <taxon>Hyaloperonospora</taxon>
    </lineage>
</organism>
<proteinExistence type="predicted"/>
<dbReference type="HOGENOM" id="CLU_2890599_0_0_1"/>
<dbReference type="VEuPathDB" id="FungiDB:HpaG801859"/>
<evidence type="ECO:0000313" key="2">
    <source>
        <dbReference type="Proteomes" id="UP000011713"/>
    </source>
</evidence>
<reference evidence="1" key="2">
    <citation type="submission" date="2015-06" db="UniProtKB">
        <authorList>
            <consortium name="EnsemblProtists"/>
        </authorList>
    </citation>
    <scope>IDENTIFICATION</scope>
    <source>
        <strain evidence="1">Emoy2</strain>
    </source>
</reference>
<evidence type="ECO:0000313" key="1">
    <source>
        <dbReference type="EnsemblProtists" id="HpaP801859"/>
    </source>
</evidence>
<dbReference type="InParanoid" id="M4B6F8"/>
<dbReference type="EnsemblProtists" id="HpaT801859">
    <property type="protein sequence ID" value="HpaP801859"/>
    <property type="gene ID" value="HpaG801859"/>
</dbReference>
<protein>
    <submittedName>
        <fullName evidence="1">Uncharacterized protein</fullName>
    </submittedName>
</protein>
<reference evidence="2" key="1">
    <citation type="journal article" date="2010" name="Science">
        <title>Signatures of adaptation to obligate biotrophy in the Hyaloperonospora arabidopsidis genome.</title>
        <authorList>
            <person name="Baxter L."/>
            <person name="Tripathy S."/>
            <person name="Ishaque N."/>
            <person name="Boot N."/>
            <person name="Cabral A."/>
            <person name="Kemen E."/>
            <person name="Thines M."/>
            <person name="Ah-Fong A."/>
            <person name="Anderson R."/>
            <person name="Badejoko W."/>
            <person name="Bittner-Eddy P."/>
            <person name="Boore J.L."/>
            <person name="Chibucos M.C."/>
            <person name="Coates M."/>
            <person name="Dehal P."/>
            <person name="Delehaunty K."/>
            <person name="Dong S."/>
            <person name="Downton P."/>
            <person name="Dumas B."/>
            <person name="Fabro G."/>
            <person name="Fronick C."/>
            <person name="Fuerstenberg S.I."/>
            <person name="Fulton L."/>
            <person name="Gaulin E."/>
            <person name="Govers F."/>
            <person name="Hughes L."/>
            <person name="Humphray S."/>
            <person name="Jiang R.H."/>
            <person name="Judelson H."/>
            <person name="Kamoun S."/>
            <person name="Kyung K."/>
            <person name="Meijer H."/>
            <person name="Minx P."/>
            <person name="Morris P."/>
            <person name="Nelson J."/>
            <person name="Phuntumart V."/>
            <person name="Qutob D."/>
            <person name="Rehmany A."/>
            <person name="Rougon-Cardoso A."/>
            <person name="Ryden P."/>
            <person name="Torto-Alalibo T."/>
            <person name="Studholme D."/>
            <person name="Wang Y."/>
            <person name="Win J."/>
            <person name="Wood J."/>
            <person name="Clifton S.W."/>
            <person name="Rogers J."/>
            <person name="Van den Ackerveken G."/>
            <person name="Jones J.D."/>
            <person name="McDowell J.M."/>
            <person name="Beynon J."/>
            <person name="Tyler B.M."/>
        </authorList>
    </citation>
    <scope>NUCLEOTIDE SEQUENCE [LARGE SCALE GENOMIC DNA]</scope>
    <source>
        <strain evidence="2">Emoy2</strain>
    </source>
</reference>
<dbReference type="AlphaFoldDB" id="M4B6F8"/>
<dbReference type="EMBL" id="JH598543">
    <property type="status" value="NOT_ANNOTATED_CDS"/>
    <property type="molecule type" value="Genomic_DNA"/>
</dbReference>
<keyword evidence="2" id="KW-1185">Reference proteome</keyword>
<accession>M4B6F8</accession>
<dbReference type="Proteomes" id="UP000011713">
    <property type="component" value="Unassembled WGS sequence"/>
</dbReference>